<feature type="repeat" description="PPR" evidence="2">
    <location>
        <begin position="557"/>
        <end position="587"/>
    </location>
</feature>
<dbReference type="Pfam" id="PF13041">
    <property type="entry name" value="PPR_2"/>
    <property type="match status" value="4"/>
</dbReference>
<feature type="repeat" description="PPR" evidence="2">
    <location>
        <begin position="421"/>
        <end position="455"/>
    </location>
</feature>
<dbReference type="InterPro" id="IPR002885">
    <property type="entry name" value="PPR_rpt"/>
</dbReference>
<feature type="repeat" description="PPR" evidence="2">
    <location>
        <begin position="92"/>
        <end position="126"/>
    </location>
</feature>
<dbReference type="InterPro" id="IPR046960">
    <property type="entry name" value="PPR_At4g14850-like_plant"/>
</dbReference>
<feature type="repeat" description="PPR" evidence="2">
    <location>
        <begin position="522"/>
        <end position="556"/>
    </location>
</feature>
<feature type="repeat" description="PPR" evidence="2">
    <location>
        <begin position="358"/>
        <end position="392"/>
    </location>
</feature>
<dbReference type="NCBIfam" id="TIGR00756">
    <property type="entry name" value="PPR"/>
    <property type="match status" value="7"/>
</dbReference>
<dbReference type="Proteomes" id="UP000694861">
    <property type="component" value="Linkage group LG5"/>
</dbReference>
<feature type="repeat" description="PPR" evidence="2">
    <location>
        <begin position="224"/>
        <end position="259"/>
    </location>
</feature>
<reference evidence="4" key="2">
    <citation type="submission" date="2025-08" db="UniProtKB">
        <authorList>
            <consortium name="RefSeq"/>
        </authorList>
    </citation>
    <scope>IDENTIFICATION</scope>
</reference>
<evidence type="ECO:0000313" key="3">
    <source>
        <dbReference type="Proteomes" id="UP000694861"/>
    </source>
</evidence>
<dbReference type="InterPro" id="IPR046848">
    <property type="entry name" value="E_motif"/>
</dbReference>
<reference evidence="3" key="1">
    <citation type="journal article" date="2012" name="Nat. Commun.">
        <title>The genome of Prunus mume.</title>
        <authorList>
            <person name="Zhang Q."/>
            <person name="Chen W."/>
            <person name="Sun L."/>
            <person name="Zhao F."/>
            <person name="Huang B."/>
            <person name="Yang W."/>
            <person name="Tao Y."/>
            <person name="Wang J."/>
            <person name="Yuan Z."/>
            <person name="Fan G."/>
            <person name="Xing Z."/>
            <person name="Han C."/>
            <person name="Pan H."/>
            <person name="Zhong X."/>
            <person name="Shi W."/>
            <person name="Liang X."/>
            <person name="Du D."/>
            <person name="Sun F."/>
            <person name="Xu Z."/>
            <person name="Hao R."/>
            <person name="Lv T."/>
            <person name="Lv Y."/>
            <person name="Zheng Z."/>
            <person name="Sun M."/>
            <person name="Luo L."/>
            <person name="Cai M."/>
            <person name="Gao Y."/>
            <person name="Wang J."/>
            <person name="Yin Y."/>
            <person name="Xu X."/>
            <person name="Cheng T."/>
            <person name="Wang J."/>
        </authorList>
    </citation>
    <scope>NUCLEOTIDE SEQUENCE [LARGE SCALE GENOMIC DNA]</scope>
</reference>
<dbReference type="PANTHER" id="PTHR47926">
    <property type="entry name" value="PENTATRICOPEPTIDE REPEAT-CONTAINING PROTEIN"/>
    <property type="match status" value="1"/>
</dbReference>
<keyword evidence="1" id="KW-0677">Repeat</keyword>
<evidence type="ECO:0000256" key="1">
    <source>
        <dbReference type="ARBA" id="ARBA00022737"/>
    </source>
</evidence>
<dbReference type="SUPFAM" id="SSF48452">
    <property type="entry name" value="TPR-like"/>
    <property type="match status" value="1"/>
</dbReference>
<dbReference type="Pfam" id="PF01535">
    <property type="entry name" value="PPR"/>
    <property type="match status" value="5"/>
</dbReference>
<dbReference type="RefSeq" id="XP_016649815.1">
    <property type="nucleotide sequence ID" value="XM_016794329.1"/>
</dbReference>
<sequence length="748" mass="84299">MTRGCWGLNLDRHEYNDVVELHSPLSQLKMLMVGTWKRSRWKPNVKQLSTLYQPAKTLVSDIVSTNVCITRYSKCGQLDVARKVFDEMPIRTVVSWNAMVSGYSKWGRFSEALSLVSIMHHGNVRLNETTFLTTLSVCARSGSLSEGRELHCSVLKTGTECFELVGSSLLHFYSNCLKIEDAKRVFDELRGGNELLWSLMLVGYMQCNLMGDAMELFLKMPKRDVVAWTTLISGYAKNEDGCERALELFQWMRGSGEVVPNEFTLDCVIRAYGRLGVLCAGKAVHGLLIKYGFESEESIGGALIEFYCDSEAVHCAKRVYDRLENPCLNASNSLIGGLVLMDRIEDAERIFSRLKEKDPVSYNLMIKGYAMSGQVDQSKRLFKNMKHRTIISSNTMISVYSRIGDIDKAFKLFEETKRERDPVTWNAMISGHIQNHQHEEALELYVTMHRLSIDRTRSTFSALFHACSCLGSLQLGQVLHAQLIKTPFESNVYVGTSLIDMYSKCGSITDAETSFICIHSPNVAALTALINGYAQYGLGSEAMLLFEQMLKQGVIPNAATFVGILSACSRAGLVDEGMRIFHMMEGSYGVNPTLEHYACIVDLLGRSGHLREAMEFIDEMPMEPDGVIWGALLHACWSRMDMELAEKVAEKMFSLDPKPISAYIILSNIYAVLGKWGAKMNARKRLRSLEVKKDPGCSWIELNRKVHVFSVEDNTHPHCNLIYETLEFLTANINSIVQFDCLYETYSH</sequence>
<organism evidence="3 4">
    <name type="scientific">Prunus mume</name>
    <name type="common">Japanese apricot</name>
    <name type="synonym">Armeniaca mume</name>
    <dbReference type="NCBI Taxonomy" id="102107"/>
    <lineage>
        <taxon>Eukaryota</taxon>
        <taxon>Viridiplantae</taxon>
        <taxon>Streptophyta</taxon>
        <taxon>Embryophyta</taxon>
        <taxon>Tracheophyta</taxon>
        <taxon>Spermatophyta</taxon>
        <taxon>Magnoliopsida</taxon>
        <taxon>eudicotyledons</taxon>
        <taxon>Gunneridae</taxon>
        <taxon>Pentapetalae</taxon>
        <taxon>rosids</taxon>
        <taxon>fabids</taxon>
        <taxon>Rosales</taxon>
        <taxon>Rosaceae</taxon>
        <taxon>Amygdaloideae</taxon>
        <taxon>Amygdaleae</taxon>
        <taxon>Prunus</taxon>
    </lineage>
</organism>
<evidence type="ECO:0000256" key="2">
    <source>
        <dbReference type="PROSITE-ProRule" id="PRU00708"/>
    </source>
</evidence>
<dbReference type="InterPro" id="IPR011990">
    <property type="entry name" value="TPR-like_helical_dom_sf"/>
</dbReference>
<accession>A0ABM1LQY8</accession>
<keyword evidence="3" id="KW-1185">Reference proteome</keyword>
<evidence type="ECO:0000313" key="4">
    <source>
        <dbReference type="RefSeq" id="XP_016649815.1"/>
    </source>
</evidence>
<dbReference type="PROSITE" id="PS51375">
    <property type="entry name" value="PPR"/>
    <property type="match status" value="6"/>
</dbReference>
<gene>
    <name evidence="4" type="primary">LOC103333771</name>
</gene>
<dbReference type="GeneID" id="103333771"/>
<dbReference type="Gene3D" id="1.25.40.10">
    <property type="entry name" value="Tetratricopeptide repeat domain"/>
    <property type="match status" value="5"/>
</dbReference>
<name>A0ABM1LQY8_PRUMU</name>
<dbReference type="Pfam" id="PF20431">
    <property type="entry name" value="E_motif"/>
    <property type="match status" value="1"/>
</dbReference>
<dbReference type="PANTHER" id="PTHR47926:SF347">
    <property type="entry name" value="PENTATRICOPEPTIDE REPEAT-CONTAINING PROTEIN"/>
    <property type="match status" value="1"/>
</dbReference>
<proteinExistence type="predicted"/>
<protein>
    <submittedName>
        <fullName evidence="4">Pentatricopeptide repeat-containing protein At3g57430, chloroplastic-like</fullName>
    </submittedName>
</protein>